<dbReference type="PROSITE" id="PS51667">
    <property type="entry name" value="WRC"/>
    <property type="match status" value="1"/>
</dbReference>
<dbReference type="AlphaFoldDB" id="A0A2G5EYY7"/>
<protein>
    <recommendedName>
        <fullName evidence="4">WRC domain-containing protein</fullName>
    </recommendedName>
</protein>
<evidence type="ECO:0000313" key="6">
    <source>
        <dbReference type="Proteomes" id="UP000230069"/>
    </source>
</evidence>
<dbReference type="Proteomes" id="UP000230069">
    <property type="component" value="Unassembled WGS sequence"/>
</dbReference>
<comment type="caution">
    <text evidence="2">Lacks conserved residue(s) required for the propagation of feature annotation.</text>
</comment>
<evidence type="ECO:0000256" key="1">
    <source>
        <dbReference type="ARBA" id="ARBA00023242"/>
    </source>
</evidence>
<feature type="domain" description="WRC" evidence="4">
    <location>
        <begin position="58"/>
        <end position="106"/>
    </location>
</feature>
<feature type="compositionally biased region" description="Basic and acidic residues" evidence="3">
    <location>
        <begin position="142"/>
        <end position="160"/>
    </location>
</feature>
<accession>A0A2G5EYY7</accession>
<evidence type="ECO:0000259" key="4">
    <source>
        <dbReference type="PROSITE" id="PS51667"/>
    </source>
</evidence>
<sequence>MEFEQYELRIHLDWVDGKWVCSSVSQDQDEGGYNQIDASSNIEEDQCDFSRALVQHAQKDQRPCGRRGPGWRCPEIALSDKRYCQQHQLQLVTRNIYRRKRPREKSLEEVAPIHLISELHQPLSTSLEKFGSLLVIDDEGPDHEASSEEWAVAHKGDTQC</sequence>
<dbReference type="InParanoid" id="A0A2G5EYY7"/>
<dbReference type="InterPro" id="IPR014977">
    <property type="entry name" value="WRC_dom"/>
</dbReference>
<keyword evidence="1" id="KW-0539">Nucleus</keyword>
<evidence type="ECO:0000313" key="5">
    <source>
        <dbReference type="EMBL" id="PIA60939.1"/>
    </source>
</evidence>
<reference evidence="5 6" key="1">
    <citation type="submission" date="2017-09" db="EMBL/GenBank/DDBJ databases">
        <title>WGS assembly of Aquilegia coerulea Goldsmith.</title>
        <authorList>
            <person name="Hodges S."/>
            <person name="Kramer E."/>
            <person name="Nordborg M."/>
            <person name="Tomkins J."/>
            <person name="Borevitz J."/>
            <person name="Derieg N."/>
            <person name="Yan J."/>
            <person name="Mihaltcheva S."/>
            <person name="Hayes R.D."/>
            <person name="Rokhsar D."/>
        </authorList>
    </citation>
    <scope>NUCLEOTIDE SEQUENCE [LARGE SCALE GENOMIC DNA]</scope>
    <source>
        <strain evidence="6">cv. Goldsmith</strain>
    </source>
</reference>
<gene>
    <name evidence="5" type="ORF">AQUCO_00300451v1</name>
</gene>
<dbReference type="EMBL" id="KZ305020">
    <property type="protein sequence ID" value="PIA60939.1"/>
    <property type="molecule type" value="Genomic_DNA"/>
</dbReference>
<proteinExistence type="predicted"/>
<evidence type="ECO:0000256" key="2">
    <source>
        <dbReference type="PROSITE-ProRule" id="PRU01002"/>
    </source>
</evidence>
<keyword evidence="6" id="KW-1185">Reference proteome</keyword>
<feature type="region of interest" description="Disordered" evidence="3">
    <location>
        <begin position="140"/>
        <end position="160"/>
    </location>
</feature>
<evidence type="ECO:0000256" key="3">
    <source>
        <dbReference type="SAM" id="MobiDB-lite"/>
    </source>
</evidence>
<organism evidence="5 6">
    <name type="scientific">Aquilegia coerulea</name>
    <name type="common">Rocky mountain columbine</name>
    <dbReference type="NCBI Taxonomy" id="218851"/>
    <lineage>
        <taxon>Eukaryota</taxon>
        <taxon>Viridiplantae</taxon>
        <taxon>Streptophyta</taxon>
        <taxon>Embryophyta</taxon>
        <taxon>Tracheophyta</taxon>
        <taxon>Spermatophyta</taxon>
        <taxon>Magnoliopsida</taxon>
        <taxon>Ranunculales</taxon>
        <taxon>Ranunculaceae</taxon>
        <taxon>Thalictroideae</taxon>
        <taxon>Aquilegia</taxon>
    </lineage>
</organism>
<name>A0A2G5EYY7_AQUCA</name>